<comment type="caution">
    <text evidence="6">The sequence shown here is derived from an EMBL/GenBank/DDBJ whole genome shotgun (WGS) entry which is preliminary data.</text>
</comment>
<protein>
    <recommendedName>
        <fullName evidence="4">Probable glycine dehydrogenase (decarboxylating) subunit 1</fullName>
        <ecNumber evidence="4">1.4.4.2</ecNumber>
    </recommendedName>
    <alternativeName>
        <fullName evidence="4">Glycine cleavage system P-protein subunit 1</fullName>
    </alternativeName>
    <alternativeName>
        <fullName evidence="4">Glycine decarboxylase subunit 1</fullName>
    </alternativeName>
    <alternativeName>
        <fullName evidence="4">Glycine dehydrogenase (aminomethyl-transferring) subunit 1</fullName>
    </alternativeName>
</protein>
<keyword evidence="2 4" id="KW-0560">Oxidoreductase</keyword>
<dbReference type="GO" id="GO:0019464">
    <property type="term" value="P:glycine decarboxylation via glycine cleavage system"/>
    <property type="evidence" value="ECO:0007669"/>
    <property type="project" value="UniProtKB-UniRule"/>
</dbReference>
<dbReference type="InterPro" id="IPR020581">
    <property type="entry name" value="GDC_P"/>
</dbReference>
<dbReference type="AlphaFoldDB" id="A0A537K3D8"/>
<evidence type="ECO:0000313" key="7">
    <source>
        <dbReference type="Proteomes" id="UP000318509"/>
    </source>
</evidence>
<dbReference type="Pfam" id="PF02347">
    <property type="entry name" value="GDC-P"/>
    <property type="match status" value="1"/>
</dbReference>
<dbReference type="Proteomes" id="UP000318509">
    <property type="component" value="Unassembled WGS sequence"/>
</dbReference>
<dbReference type="PANTHER" id="PTHR42806">
    <property type="entry name" value="GLYCINE CLEAVAGE SYSTEM P-PROTEIN"/>
    <property type="match status" value="1"/>
</dbReference>
<dbReference type="InterPro" id="IPR015421">
    <property type="entry name" value="PyrdxlP-dep_Trfase_major"/>
</dbReference>
<dbReference type="PANTHER" id="PTHR42806:SF1">
    <property type="entry name" value="GLYCINE DEHYDROGENASE (DECARBOXYLATING)"/>
    <property type="match status" value="1"/>
</dbReference>
<organism evidence="6 7">
    <name type="scientific">Candidatus Segetimicrobium genomatis</name>
    <dbReference type="NCBI Taxonomy" id="2569760"/>
    <lineage>
        <taxon>Bacteria</taxon>
        <taxon>Bacillati</taxon>
        <taxon>Candidatus Sysuimicrobiota</taxon>
        <taxon>Candidatus Sysuimicrobiia</taxon>
        <taxon>Candidatus Sysuimicrobiales</taxon>
        <taxon>Candidatus Segetimicrobiaceae</taxon>
        <taxon>Candidatus Segetimicrobium</taxon>
    </lineage>
</organism>
<gene>
    <name evidence="4" type="primary">gcvPA</name>
    <name evidence="6" type="ORF">E6H00_07560</name>
</gene>
<evidence type="ECO:0000256" key="4">
    <source>
        <dbReference type="HAMAP-Rule" id="MF_00712"/>
    </source>
</evidence>
<name>A0A537K3D8_9BACT</name>
<dbReference type="InterPro" id="IPR023010">
    <property type="entry name" value="GcvPA"/>
</dbReference>
<dbReference type="EC" id="1.4.4.2" evidence="4"/>
<comment type="subunit">
    <text evidence="4">The glycine cleavage system is composed of four proteins: P, T, L and H. In this organism, the P 'protein' is a heterodimer of two subunits.</text>
</comment>
<dbReference type="SUPFAM" id="SSF53383">
    <property type="entry name" value="PLP-dependent transferases"/>
    <property type="match status" value="1"/>
</dbReference>
<dbReference type="HAMAP" id="MF_00712">
    <property type="entry name" value="GcvPA"/>
    <property type="match status" value="1"/>
</dbReference>
<accession>A0A537K3D8</accession>
<dbReference type="InterPro" id="IPR015422">
    <property type="entry name" value="PyrdxlP-dep_Trfase_small"/>
</dbReference>
<dbReference type="Gene3D" id="3.90.1150.10">
    <property type="entry name" value="Aspartate Aminotransferase, domain 1"/>
    <property type="match status" value="1"/>
</dbReference>
<proteinExistence type="inferred from homology"/>
<dbReference type="Gene3D" id="3.40.640.10">
    <property type="entry name" value="Type I PLP-dependent aspartate aminotransferase-like (Major domain)"/>
    <property type="match status" value="1"/>
</dbReference>
<feature type="domain" description="Glycine cleavage system P-protein N-terminal" evidence="5">
    <location>
        <begin position="2"/>
        <end position="440"/>
    </location>
</feature>
<evidence type="ECO:0000256" key="3">
    <source>
        <dbReference type="ARBA" id="ARBA00049026"/>
    </source>
</evidence>
<dbReference type="PIRSF" id="PIRSF006815">
    <property type="entry name" value="GcvPA"/>
    <property type="match status" value="1"/>
</dbReference>
<evidence type="ECO:0000259" key="5">
    <source>
        <dbReference type="Pfam" id="PF02347"/>
    </source>
</evidence>
<dbReference type="EMBL" id="VBAK01000114">
    <property type="protein sequence ID" value="TMI90270.1"/>
    <property type="molecule type" value="Genomic_DNA"/>
</dbReference>
<comment type="catalytic activity">
    <reaction evidence="3 4">
        <text>N(6)-[(R)-lipoyl]-L-lysyl-[glycine-cleavage complex H protein] + glycine + H(+) = N(6)-[(R)-S(8)-aminomethyldihydrolipoyl]-L-lysyl-[glycine-cleavage complex H protein] + CO2</text>
        <dbReference type="Rhea" id="RHEA:24304"/>
        <dbReference type="Rhea" id="RHEA-COMP:10494"/>
        <dbReference type="Rhea" id="RHEA-COMP:10495"/>
        <dbReference type="ChEBI" id="CHEBI:15378"/>
        <dbReference type="ChEBI" id="CHEBI:16526"/>
        <dbReference type="ChEBI" id="CHEBI:57305"/>
        <dbReference type="ChEBI" id="CHEBI:83099"/>
        <dbReference type="ChEBI" id="CHEBI:83143"/>
        <dbReference type="EC" id="1.4.4.2"/>
    </reaction>
</comment>
<evidence type="ECO:0000256" key="2">
    <source>
        <dbReference type="ARBA" id="ARBA00023002"/>
    </source>
</evidence>
<dbReference type="GO" id="GO:0004375">
    <property type="term" value="F:glycine dehydrogenase (decarboxylating) activity"/>
    <property type="evidence" value="ECO:0007669"/>
    <property type="project" value="UniProtKB-EC"/>
</dbReference>
<dbReference type="CDD" id="cd00613">
    <property type="entry name" value="GDC-P"/>
    <property type="match status" value="1"/>
</dbReference>
<reference evidence="6 7" key="1">
    <citation type="journal article" date="2019" name="Nat. Microbiol.">
        <title>Mediterranean grassland soil C-N compound turnover is dependent on rainfall and depth, and is mediated by genomically divergent microorganisms.</title>
        <authorList>
            <person name="Diamond S."/>
            <person name="Andeer P.F."/>
            <person name="Li Z."/>
            <person name="Crits-Christoph A."/>
            <person name="Burstein D."/>
            <person name="Anantharaman K."/>
            <person name="Lane K.R."/>
            <person name="Thomas B.C."/>
            <person name="Pan C."/>
            <person name="Northen T.R."/>
            <person name="Banfield J.F."/>
        </authorList>
    </citation>
    <scope>NUCLEOTIDE SEQUENCE [LARGE SCALE GENOMIC DNA]</scope>
    <source>
        <strain evidence="6">NP_3</strain>
    </source>
</reference>
<sequence length="447" mass="48906">MKYIPVTPPERERMLRSIGVRAVDDLFRDIPEEVRLRGPLDLPPALPDPDLLAHVRGLAGRNADCDRLTCFLGAGAYDHFVPSTVPHLALKPEFLTAYTPYQAELMQGELQALWEYQSLMCELTAMDVANASMYDGASATGEAAHMAADLTRRTRVLVSTAVHPEYRQVLRTYTSHLRIAVEDLPAQNGVTPPEAAERALGDDVAALIIQSPNFFGCLEDGQALAKIAHTRGALLVVAIADPISLGLVRPPGEYDADIVTGEGQALGNALNFGGPYLGMIATRESFVRRLPGRLAGRTVDTEGRPGYVLTLQTREQHIRRAKATSNICTNEALNALIAAVYLSTLGRRGIQDVAELNARKAHYARERIAALPGYRLAFAAPAFNEFVVRCPLPPEEINRRLLGDQILGGLPLGRFYPDLRDGWLVCVTETRTRAEIDRLVGCLEALQ</sequence>
<dbReference type="NCBIfam" id="NF001696">
    <property type="entry name" value="PRK00451.1"/>
    <property type="match status" value="1"/>
</dbReference>
<evidence type="ECO:0000313" key="6">
    <source>
        <dbReference type="EMBL" id="TMI90270.1"/>
    </source>
</evidence>
<dbReference type="InterPro" id="IPR015424">
    <property type="entry name" value="PyrdxlP-dep_Trfase"/>
</dbReference>
<comment type="similarity">
    <text evidence="4">Belongs to the GcvP family. N-terminal subunit subfamily.</text>
</comment>
<comment type="function">
    <text evidence="1 4">The glycine cleavage system catalyzes the degradation of glycine. The P protein binds the alpha-amino group of glycine through its pyridoxal phosphate cofactor; CO(2) is released and the remaining methylamine moiety is then transferred to the lipoamide cofactor of the H protein.</text>
</comment>
<evidence type="ECO:0000256" key="1">
    <source>
        <dbReference type="ARBA" id="ARBA00003788"/>
    </source>
</evidence>
<dbReference type="GO" id="GO:0009116">
    <property type="term" value="P:nucleoside metabolic process"/>
    <property type="evidence" value="ECO:0007669"/>
    <property type="project" value="InterPro"/>
</dbReference>
<dbReference type="InterPro" id="IPR049315">
    <property type="entry name" value="GDC-P_N"/>
</dbReference>